<accession>A0A4R6E7G3</accession>
<evidence type="ECO:0000256" key="12">
    <source>
        <dbReference type="ARBA" id="ARBA00023098"/>
    </source>
</evidence>
<feature type="active site" description="Nucleophile" evidence="15">
    <location>
        <position position="253"/>
    </location>
</feature>
<evidence type="ECO:0000256" key="8">
    <source>
        <dbReference type="ARBA" id="ARBA00022729"/>
    </source>
</evidence>
<evidence type="ECO:0000256" key="13">
    <source>
        <dbReference type="ARBA" id="ARBA00023136"/>
    </source>
</evidence>
<dbReference type="Pfam" id="PF02253">
    <property type="entry name" value="PLA1"/>
    <property type="match status" value="1"/>
</dbReference>
<comment type="function">
    <text evidence="17">Hydrolysis of phosphatidylcholine with phospholipase A2 (EC 3.1.1.4) and phospholipase A1 (EC 3.1.1.32) activities.</text>
</comment>
<keyword evidence="12 17" id="KW-0443">Lipid metabolism</keyword>
<evidence type="ECO:0000256" key="9">
    <source>
        <dbReference type="ARBA" id="ARBA00022801"/>
    </source>
</evidence>
<keyword evidence="10 16" id="KW-0106">Calcium</keyword>
<evidence type="ECO:0000313" key="18">
    <source>
        <dbReference type="EMBL" id="TDN53886.1"/>
    </source>
</evidence>
<dbReference type="GO" id="GO:0004623">
    <property type="term" value="F:phospholipase A2 activity"/>
    <property type="evidence" value="ECO:0007669"/>
    <property type="project" value="UniProtKB-EC"/>
</dbReference>
<feature type="binding site" description="in dimeric form" evidence="16">
    <location>
        <position position="298"/>
    </location>
    <ligand>
        <name>Ca(2+)</name>
        <dbReference type="ChEBI" id="CHEBI:29108"/>
        <label>1</label>
    </ligand>
</feature>
<evidence type="ECO:0000256" key="7">
    <source>
        <dbReference type="ARBA" id="ARBA00022723"/>
    </source>
</evidence>
<evidence type="ECO:0000313" key="19">
    <source>
        <dbReference type="Proteomes" id="UP000295129"/>
    </source>
</evidence>
<dbReference type="InterPro" id="IPR036541">
    <property type="entry name" value="PLipase_A1_sf"/>
</dbReference>
<evidence type="ECO:0000256" key="1">
    <source>
        <dbReference type="ARBA" id="ARBA00000111"/>
    </source>
</evidence>
<dbReference type="GO" id="GO:0016042">
    <property type="term" value="P:lipid catabolic process"/>
    <property type="evidence" value="ECO:0007669"/>
    <property type="project" value="UniProtKB-KW"/>
</dbReference>
<dbReference type="GO" id="GO:0009279">
    <property type="term" value="C:cell outer membrane"/>
    <property type="evidence" value="ECO:0007669"/>
    <property type="project" value="UniProtKB-SubCell"/>
</dbReference>
<comment type="similarity">
    <text evidence="3 17">Belongs to the phospholipase A1 family.</text>
</comment>
<keyword evidence="8 17" id="KW-0732">Signal</keyword>
<organism evidence="18 19">
    <name type="scientific">Azoarcus indigens</name>
    <dbReference type="NCBI Taxonomy" id="29545"/>
    <lineage>
        <taxon>Bacteria</taxon>
        <taxon>Pseudomonadati</taxon>
        <taxon>Pseudomonadota</taxon>
        <taxon>Betaproteobacteria</taxon>
        <taxon>Rhodocyclales</taxon>
        <taxon>Zoogloeaceae</taxon>
        <taxon>Azoarcus</taxon>
    </lineage>
</organism>
<dbReference type="AlphaFoldDB" id="A0A4R6E7G3"/>
<dbReference type="GO" id="GO:0046872">
    <property type="term" value="F:metal ion binding"/>
    <property type="evidence" value="ECO:0007669"/>
    <property type="project" value="UniProtKB-KW"/>
</dbReference>
<feature type="signal peptide" evidence="17">
    <location>
        <begin position="1"/>
        <end position="28"/>
    </location>
</feature>
<evidence type="ECO:0000256" key="2">
    <source>
        <dbReference type="ARBA" id="ARBA00001604"/>
    </source>
</evidence>
<evidence type="ECO:0000256" key="4">
    <source>
        <dbReference type="ARBA" id="ARBA00011702"/>
    </source>
</evidence>
<feature type="binding site" description="in dimeric form" evidence="16">
    <location>
        <position position="216"/>
    </location>
    <ligand>
        <name>Ca(2+)</name>
        <dbReference type="ChEBI" id="CHEBI:29108"/>
        <label>1</label>
    </ligand>
</feature>
<keyword evidence="19" id="KW-1185">Reference proteome</keyword>
<name>A0A4R6E7G3_9RHOO</name>
<feature type="binding site" description="in dimeric form" evidence="16">
    <location>
        <position position="261"/>
    </location>
    <ligand>
        <name>Ca(2+)</name>
        <dbReference type="ChEBI" id="CHEBI:29108"/>
        <label>1</label>
    </ligand>
</feature>
<dbReference type="SUPFAM" id="SSF56931">
    <property type="entry name" value="Outer membrane phospholipase A (OMPLA)"/>
    <property type="match status" value="1"/>
</dbReference>
<comment type="catalytic activity">
    <reaction evidence="1 17">
        <text>a 1,2-diacyl-sn-glycero-3-phosphocholine + H2O = a 2-acyl-sn-glycero-3-phosphocholine + a fatty acid + H(+)</text>
        <dbReference type="Rhea" id="RHEA:18689"/>
        <dbReference type="ChEBI" id="CHEBI:15377"/>
        <dbReference type="ChEBI" id="CHEBI:15378"/>
        <dbReference type="ChEBI" id="CHEBI:28868"/>
        <dbReference type="ChEBI" id="CHEBI:57643"/>
        <dbReference type="ChEBI" id="CHEBI:57875"/>
        <dbReference type="EC" id="3.1.1.32"/>
    </reaction>
</comment>
<dbReference type="InterPro" id="IPR003187">
    <property type="entry name" value="PLipase_A1"/>
</dbReference>
<dbReference type="EC" id="3.1.1.4" evidence="17"/>
<keyword evidence="9 17" id="KW-0378">Hydrolase</keyword>
<keyword evidence="14 17" id="KW-0998">Cell outer membrane</keyword>
<comment type="cofactor">
    <cofactor evidence="17">
        <name>Ca(2+)</name>
        <dbReference type="ChEBI" id="CHEBI:29108"/>
    </cofactor>
    <text evidence="17">Binds 1 Ca(2+) ion per monomer. In the dimeric form the Ca(2+) is bound by different amino acids with binding of each Ca(2+) shared with ligands coming from each monomer. The Ca(2+) ion may have a role in catalysis.</text>
</comment>
<dbReference type="RefSeq" id="WP_246034667.1">
    <property type="nucleotide sequence ID" value="NZ_SNVV01000004.1"/>
</dbReference>
<dbReference type="GO" id="GO:0008970">
    <property type="term" value="F:phospholipase A1 activity"/>
    <property type="evidence" value="ECO:0007669"/>
    <property type="project" value="UniProtKB-EC"/>
</dbReference>
<proteinExistence type="inferred from homology"/>
<keyword evidence="7 16" id="KW-0479">Metal-binding</keyword>
<dbReference type="Gene3D" id="2.40.230.10">
    <property type="entry name" value="Phospholipase A1"/>
    <property type="match status" value="1"/>
</dbReference>
<dbReference type="PANTHER" id="PTHR40457">
    <property type="entry name" value="PHOSPHOLIPASE A1"/>
    <property type="match status" value="1"/>
</dbReference>
<evidence type="ECO:0000256" key="15">
    <source>
        <dbReference type="PIRSR" id="PIRSR603187-1"/>
    </source>
</evidence>
<sequence>MKDPRVPLRLARILATTFVVLSAPSAFAADWLLATHEPRVVPGEVFTVTVVGDGTGPLPDTLAAVVELPGNAPRIAVPLVASAAEAGGRRAYAARWPREVTGMAVLALQDAAAARLIIDASLANEAQSQLAAQSAAPAGEFMRQPASAEPVESAPLGFHEPMYFLVGGNPNTARFQFSFRYRLFDSHGVVGETFPVVRGLYFGFTQTSMWDLAADSKPFHDTSFRPSLFYQWRVSNPLDGNSVNLQGGYEHESNGKDGLESRSIDTLFLRADARYYFADGRTYLGVAPKVWTYLDKDDNPDITGYRGYGELGLRFGRDDGLLLNAQLRRGTKGKGSTQLDLSYPIRLSIFSGVGAFAHLQYFNGYGETLLDYNEPKTGQFRIGVSIVR</sequence>
<dbReference type="EMBL" id="SNVV01000004">
    <property type="protein sequence ID" value="TDN53886.1"/>
    <property type="molecule type" value="Genomic_DNA"/>
</dbReference>
<comment type="catalytic activity">
    <reaction evidence="2 17">
        <text>a 1,2-diacyl-sn-glycero-3-phosphocholine + H2O = a 1-acyl-sn-glycero-3-phosphocholine + a fatty acid + H(+)</text>
        <dbReference type="Rhea" id="RHEA:15801"/>
        <dbReference type="ChEBI" id="CHEBI:15377"/>
        <dbReference type="ChEBI" id="CHEBI:15378"/>
        <dbReference type="ChEBI" id="CHEBI:28868"/>
        <dbReference type="ChEBI" id="CHEBI:57643"/>
        <dbReference type="ChEBI" id="CHEBI:58168"/>
        <dbReference type="EC" id="3.1.1.4"/>
    </reaction>
</comment>
<reference evidence="18 19" key="1">
    <citation type="submission" date="2019-03" db="EMBL/GenBank/DDBJ databases">
        <title>Genomic Encyclopedia of Type Strains, Phase IV (KMG-IV): sequencing the most valuable type-strain genomes for metagenomic binning, comparative biology and taxonomic classification.</title>
        <authorList>
            <person name="Goeker M."/>
        </authorList>
    </citation>
    <scope>NUCLEOTIDE SEQUENCE [LARGE SCALE GENOMIC DNA]</scope>
    <source>
        <strain evidence="18 19">DSM 12121</strain>
    </source>
</reference>
<keyword evidence="6" id="KW-0812">Transmembrane</keyword>
<feature type="active site" description="Proton acceptor" evidence="15">
    <location>
        <position position="251"/>
    </location>
</feature>
<comment type="subunit">
    <text evidence="4 17">Homodimer; dimerization is reversible, and the dimeric form is the active one.</text>
</comment>
<comment type="caution">
    <text evidence="18">The sequence shown here is derived from an EMBL/GenBank/DDBJ whole genome shotgun (WGS) entry which is preliminary data.</text>
</comment>
<gene>
    <name evidence="18" type="ORF">C7389_104241</name>
</gene>
<evidence type="ECO:0000256" key="6">
    <source>
        <dbReference type="ARBA" id="ARBA00022692"/>
    </source>
</evidence>
<dbReference type="EC" id="3.1.1.32" evidence="17"/>
<comment type="subcellular location">
    <subcellularLocation>
        <location evidence="17">Cell outer membrane</location>
        <topology evidence="17">Multi-pass membrane protein</topology>
    </subcellularLocation>
    <text evidence="17">One of the very few enzymes located there.</text>
</comment>
<dbReference type="PRINTS" id="PR01486">
    <property type="entry name" value="PHPHLIPASEA1"/>
</dbReference>
<keyword evidence="5" id="KW-1134">Transmembrane beta strand</keyword>
<dbReference type="Proteomes" id="UP000295129">
    <property type="component" value="Unassembled WGS sequence"/>
</dbReference>
<evidence type="ECO:0000256" key="11">
    <source>
        <dbReference type="ARBA" id="ARBA00022963"/>
    </source>
</evidence>
<dbReference type="PANTHER" id="PTHR40457:SF1">
    <property type="entry name" value="PHOSPHOLIPASE A1"/>
    <property type="match status" value="1"/>
</dbReference>
<protein>
    <recommendedName>
        <fullName evidence="17">Phospholipase A1</fullName>
        <ecNumber evidence="17">3.1.1.32</ecNumber>
        <ecNumber evidence="17">3.1.1.4</ecNumber>
    </recommendedName>
    <alternativeName>
        <fullName evidence="17">Phosphatidylcholine 1-acylhydrolase</fullName>
    </alternativeName>
</protein>
<evidence type="ECO:0000256" key="3">
    <source>
        <dbReference type="ARBA" id="ARBA00010525"/>
    </source>
</evidence>
<evidence type="ECO:0000256" key="16">
    <source>
        <dbReference type="PIRSR" id="PIRSR603187-2"/>
    </source>
</evidence>
<keyword evidence="13" id="KW-0472">Membrane</keyword>
<evidence type="ECO:0000256" key="17">
    <source>
        <dbReference type="RuleBase" id="RU366027"/>
    </source>
</evidence>
<evidence type="ECO:0000256" key="10">
    <source>
        <dbReference type="ARBA" id="ARBA00022837"/>
    </source>
</evidence>
<feature type="chain" id="PRO_5020953989" description="Phospholipase A1" evidence="17">
    <location>
        <begin position="29"/>
        <end position="388"/>
    </location>
</feature>
<keyword evidence="11 17" id="KW-0442">Lipid degradation</keyword>
<evidence type="ECO:0000256" key="14">
    <source>
        <dbReference type="ARBA" id="ARBA00023237"/>
    </source>
</evidence>
<evidence type="ECO:0000256" key="5">
    <source>
        <dbReference type="ARBA" id="ARBA00022452"/>
    </source>
</evidence>